<dbReference type="CDD" id="cd01651">
    <property type="entry name" value="RT_G2_intron"/>
    <property type="match status" value="1"/>
</dbReference>
<accession>A0A0F9AUX0</accession>
<dbReference type="PANTHER" id="PTHR34047">
    <property type="entry name" value="NUCLEAR INTRON MATURASE 1, MITOCHONDRIAL-RELATED"/>
    <property type="match status" value="1"/>
</dbReference>
<feature type="domain" description="Reverse transcriptase" evidence="1">
    <location>
        <begin position="1"/>
        <end position="127"/>
    </location>
</feature>
<reference evidence="2" key="1">
    <citation type="journal article" date="2015" name="Nature">
        <title>Complex archaea that bridge the gap between prokaryotes and eukaryotes.</title>
        <authorList>
            <person name="Spang A."/>
            <person name="Saw J.H."/>
            <person name="Jorgensen S.L."/>
            <person name="Zaremba-Niedzwiedzka K."/>
            <person name="Martijn J."/>
            <person name="Lind A.E."/>
            <person name="van Eijk R."/>
            <person name="Schleper C."/>
            <person name="Guy L."/>
            <person name="Ettema T.J."/>
        </authorList>
    </citation>
    <scope>NUCLEOTIDE SEQUENCE</scope>
</reference>
<proteinExistence type="predicted"/>
<dbReference type="SUPFAM" id="SSF56672">
    <property type="entry name" value="DNA/RNA polymerases"/>
    <property type="match status" value="1"/>
</dbReference>
<comment type="caution">
    <text evidence="2">The sequence shown here is derived from an EMBL/GenBank/DDBJ whole genome shotgun (WGS) entry which is preliminary data.</text>
</comment>
<dbReference type="InterPro" id="IPR043128">
    <property type="entry name" value="Rev_trsase/Diguanyl_cyclase"/>
</dbReference>
<feature type="non-terminal residue" evidence="2">
    <location>
        <position position="1"/>
    </location>
</feature>
<evidence type="ECO:0000313" key="2">
    <source>
        <dbReference type="EMBL" id="KKK75996.1"/>
    </source>
</evidence>
<sequence>FISLIKKWLKAGILETDGKITHPMTGSPQGGIVSPVISNIYLHYALDLWFAKVMKPSCNRAAYCCRYADDFVCTFQSKTEAERFYRELKERLRKFGLEVAEEKTNIIRFSRYQKEENTTFDFLGFEFRWGISRNGKIIIKKRTSPEKYQRLIDARMRFHPSTTRWLISFK</sequence>
<organism evidence="2">
    <name type="scientific">marine sediment metagenome</name>
    <dbReference type="NCBI Taxonomy" id="412755"/>
    <lineage>
        <taxon>unclassified sequences</taxon>
        <taxon>metagenomes</taxon>
        <taxon>ecological metagenomes</taxon>
    </lineage>
</organism>
<dbReference type="Pfam" id="PF00078">
    <property type="entry name" value="RVT_1"/>
    <property type="match status" value="1"/>
</dbReference>
<name>A0A0F9AUX0_9ZZZZ</name>
<dbReference type="PROSITE" id="PS50878">
    <property type="entry name" value="RT_POL"/>
    <property type="match status" value="1"/>
</dbReference>
<dbReference type="InterPro" id="IPR051083">
    <property type="entry name" value="GrpII_Intron_Splice-Mob/Def"/>
</dbReference>
<evidence type="ECO:0000259" key="1">
    <source>
        <dbReference type="PROSITE" id="PS50878"/>
    </source>
</evidence>
<dbReference type="Gene3D" id="3.30.70.270">
    <property type="match status" value="1"/>
</dbReference>
<dbReference type="EMBL" id="LAZR01055608">
    <property type="protein sequence ID" value="KKK75996.1"/>
    <property type="molecule type" value="Genomic_DNA"/>
</dbReference>
<protein>
    <recommendedName>
        <fullName evidence="1">Reverse transcriptase domain-containing protein</fullName>
    </recommendedName>
</protein>
<gene>
    <name evidence="2" type="ORF">LCGC14_2868110</name>
</gene>
<dbReference type="InterPro" id="IPR043502">
    <property type="entry name" value="DNA/RNA_pol_sf"/>
</dbReference>
<dbReference type="InterPro" id="IPR000477">
    <property type="entry name" value="RT_dom"/>
</dbReference>
<dbReference type="PANTHER" id="PTHR34047:SF8">
    <property type="entry name" value="PROTEIN YKFC"/>
    <property type="match status" value="1"/>
</dbReference>
<dbReference type="AlphaFoldDB" id="A0A0F9AUX0"/>